<dbReference type="InterPro" id="IPR032816">
    <property type="entry name" value="VTT_dom"/>
</dbReference>
<dbReference type="RefSeq" id="WP_289560471.1">
    <property type="nucleotide sequence ID" value="NZ_JAUDEO010000032.1"/>
</dbReference>
<feature type="domain" description="VTT" evidence="7">
    <location>
        <begin position="60"/>
        <end position="177"/>
    </location>
</feature>
<evidence type="ECO:0000256" key="3">
    <source>
        <dbReference type="ARBA" id="ARBA00022692"/>
    </source>
</evidence>
<feature type="transmembrane region" description="Helical" evidence="6">
    <location>
        <begin position="189"/>
        <end position="206"/>
    </location>
</feature>
<sequence>MKKIIIFLVVFILVLLAAYQLGLTRLLTDFNQLRALIQGSSWWGYLIFIALSIFTSVFLLPGQLLAIVGGICWGGFIGGALTVIGATIGCSVSFVLGKYVARDYIVEKMGDSPTFKKIERGVRENGTTFLIFTRLVPVFPYAIQSYAYALTPMTTRKFTVISFLTMMPACFIYSYLAAQILKDGLSPKLFLDLTIAGILLAGLSMLPKLSKRLRRLSNEYQNKG</sequence>
<reference evidence="9" key="2">
    <citation type="submission" date="2023-06" db="EMBL/GenBank/DDBJ databases">
        <title>Identification and characterization of horizontal gene transfer across gut microbiota members of farm animals based on homology search.</title>
        <authorList>
            <person name="Zeman M."/>
            <person name="Kubasova T."/>
            <person name="Jahodarova E."/>
            <person name="Nykrynova M."/>
            <person name="Rychlik I."/>
        </authorList>
    </citation>
    <scope>NUCLEOTIDE SEQUENCE [LARGE SCALE GENOMIC DNA]</scope>
    <source>
        <strain evidence="9">105_WCHN</strain>
    </source>
</reference>
<evidence type="ECO:0000313" key="8">
    <source>
        <dbReference type="EMBL" id="MDM8334153.1"/>
    </source>
</evidence>
<evidence type="ECO:0000256" key="4">
    <source>
        <dbReference type="ARBA" id="ARBA00022989"/>
    </source>
</evidence>
<keyword evidence="5 6" id="KW-0472">Membrane</keyword>
<keyword evidence="9" id="KW-1185">Reference proteome</keyword>
<dbReference type="EMBL" id="JAUDEO010000032">
    <property type="protein sequence ID" value="MDM8334153.1"/>
    <property type="molecule type" value="Genomic_DNA"/>
</dbReference>
<comment type="similarity">
    <text evidence="6">Belongs to the TVP38/TMEM64 family.</text>
</comment>
<evidence type="ECO:0000256" key="5">
    <source>
        <dbReference type="ARBA" id="ARBA00023136"/>
    </source>
</evidence>
<dbReference type="Pfam" id="PF09335">
    <property type="entry name" value="VTT_dom"/>
    <property type="match status" value="1"/>
</dbReference>
<keyword evidence="3 6" id="KW-0812">Transmembrane</keyword>
<organism evidence="8 9">
    <name type="scientific">Limosilactobacillus panis</name>
    <dbReference type="NCBI Taxonomy" id="47493"/>
    <lineage>
        <taxon>Bacteria</taxon>
        <taxon>Bacillati</taxon>
        <taxon>Bacillota</taxon>
        <taxon>Bacilli</taxon>
        <taxon>Lactobacillales</taxon>
        <taxon>Lactobacillaceae</taxon>
        <taxon>Limosilactobacillus</taxon>
    </lineage>
</organism>
<name>A0ABT7VN39_9LACO</name>
<keyword evidence="4 6" id="KW-1133">Transmembrane helix</keyword>
<proteinExistence type="inferred from homology"/>
<dbReference type="PANTHER" id="PTHR12677:SF59">
    <property type="entry name" value="GOLGI APPARATUS MEMBRANE PROTEIN TVP38-RELATED"/>
    <property type="match status" value="1"/>
</dbReference>
<dbReference type="InterPro" id="IPR015414">
    <property type="entry name" value="TMEM64"/>
</dbReference>
<dbReference type="PANTHER" id="PTHR12677">
    <property type="entry name" value="GOLGI APPARATUS MEMBRANE PROTEIN TVP38-RELATED"/>
    <property type="match status" value="1"/>
</dbReference>
<feature type="transmembrane region" description="Helical" evidence="6">
    <location>
        <begin position="72"/>
        <end position="96"/>
    </location>
</feature>
<comment type="caution">
    <text evidence="8">The sequence shown here is derived from an EMBL/GenBank/DDBJ whole genome shotgun (WGS) entry which is preliminary data.</text>
</comment>
<protein>
    <recommendedName>
        <fullName evidence="6">TVP38/TMEM64 family membrane protein</fullName>
    </recommendedName>
</protein>
<feature type="transmembrane region" description="Helical" evidence="6">
    <location>
        <begin position="42"/>
        <end position="60"/>
    </location>
</feature>
<evidence type="ECO:0000256" key="6">
    <source>
        <dbReference type="RuleBase" id="RU366058"/>
    </source>
</evidence>
<gene>
    <name evidence="8" type="ORF">QUW46_06165</name>
</gene>
<dbReference type="Proteomes" id="UP001529423">
    <property type="component" value="Unassembled WGS sequence"/>
</dbReference>
<comment type="caution">
    <text evidence="6">Lacks conserved residue(s) required for the propagation of feature annotation.</text>
</comment>
<comment type="subcellular location">
    <subcellularLocation>
        <location evidence="1 6">Cell membrane</location>
        <topology evidence="1 6">Multi-pass membrane protein</topology>
    </subcellularLocation>
</comment>
<accession>A0ABT7VN39</accession>
<reference evidence="8 9" key="1">
    <citation type="submission" date="2023-06" db="EMBL/GenBank/DDBJ databases">
        <title>Identification and characterization of horizontal gene transfer across gut microbiota members of farm animals based on homology search.</title>
        <authorList>
            <person name="Schwarzerova J."/>
            <person name="Nykrynova M."/>
            <person name="Jureckova K."/>
            <person name="Cejkova D."/>
            <person name="Rychlik I."/>
        </authorList>
    </citation>
    <scope>NUCLEOTIDE SEQUENCE [LARGE SCALE GENOMIC DNA]</scope>
    <source>
        <strain evidence="8 9">105_WCHN</strain>
    </source>
</reference>
<evidence type="ECO:0000259" key="7">
    <source>
        <dbReference type="Pfam" id="PF09335"/>
    </source>
</evidence>
<reference evidence="8 9" key="3">
    <citation type="submission" date="2023-06" db="EMBL/GenBank/DDBJ databases">
        <authorList>
            <person name="Zeman M."/>
            <person name="Kubasova T."/>
            <person name="Jahodarova E."/>
            <person name="Nykrynova M."/>
            <person name="Rychlik I."/>
        </authorList>
    </citation>
    <scope>NUCLEOTIDE SEQUENCE [LARGE SCALE GENOMIC DNA]</scope>
    <source>
        <strain evidence="8 9">105_WCHN</strain>
    </source>
</reference>
<evidence type="ECO:0000256" key="2">
    <source>
        <dbReference type="ARBA" id="ARBA00022475"/>
    </source>
</evidence>
<evidence type="ECO:0000256" key="1">
    <source>
        <dbReference type="ARBA" id="ARBA00004651"/>
    </source>
</evidence>
<feature type="transmembrane region" description="Helical" evidence="6">
    <location>
        <begin position="158"/>
        <end position="177"/>
    </location>
</feature>
<evidence type="ECO:0000313" key="9">
    <source>
        <dbReference type="Proteomes" id="UP001529423"/>
    </source>
</evidence>
<keyword evidence="2 6" id="KW-1003">Cell membrane</keyword>